<feature type="domain" description="OmpR/PhoB-type" evidence="3">
    <location>
        <begin position="19"/>
        <end position="88"/>
    </location>
</feature>
<evidence type="ECO:0000256" key="1">
    <source>
        <dbReference type="ARBA" id="ARBA00023125"/>
    </source>
</evidence>
<evidence type="ECO:0000256" key="2">
    <source>
        <dbReference type="SAM" id="Phobius"/>
    </source>
</evidence>
<evidence type="ECO:0000259" key="3">
    <source>
        <dbReference type="SMART" id="SM00862"/>
    </source>
</evidence>
<feature type="transmembrane region" description="Helical" evidence="2">
    <location>
        <begin position="155"/>
        <end position="174"/>
    </location>
</feature>
<dbReference type="Gene3D" id="1.10.10.10">
    <property type="entry name" value="Winged helix-like DNA-binding domain superfamily/Winged helix DNA-binding domain"/>
    <property type="match status" value="1"/>
</dbReference>
<dbReference type="CDD" id="cd00383">
    <property type="entry name" value="trans_reg_C"/>
    <property type="match status" value="1"/>
</dbReference>
<keyword evidence="1" id="KW-0238">DNA-binding</keyword>
<dbReference type="Proteomes" id="UP000238163">
    <property type="component" value="Unassembled WGS sequence"/>
</dbReference>
<dbReference type="EMBL" id="NWTN01000004">
    <property type="protein sequence ID" value="PRQ68027.1"/>
    <property type="molecule type" value="Genomic_DNA"/>
</dbReference>
<dbReference type="InterPro" id="IPR001867">
    <property type="entry name" value="OmpR/PhoB-type_DNA-bd"/>
</dbReference>
<dbReference type="InterPro" id="IPR016032">
    <property type="entry name" value="Sig_transdc_resp-reg_C-effctor"/>
</dbReference>
<keyword evidence="2" id="KW-0472">Membrane</keyword>
<name>A0ABX5DGR7_9VIBR</name>
<dbReference type="SMART" id="SM00862">
    <property type="entry name" value="Trans_reg_C"/>
    <property type="match status" value="1"/>
</dbReference>
<dbReference type="RefSeq" id="WP_062457779.1">
    <property type="nucleotide sequence ID" value="NZ_FLLQ01000002.1"/>
</dbReference>
<sequence length="228" mass="26210">MKLDYFLEKSTGLILDSTDREHAKLSAAESAVLELLIENRGDCVSRDDMFAKGWPGMIVVENALTMAIRRLRIAGIDIKTVPRKGYVLIDSNIHIYQRETKNVKSVLFQSTASDELGVEEAITNSESGKVLKDRQSHFERDALNGKEAFRKSRKYFWIFIIVYNMMQLLLYIALESGKPDVNCIKNKDVEACSVLPIPVRDFNNLTEGYYFYGYTYDEDNTKRFIKIH</sequence>
<proteinExistence type="predicted"/>
<evidence type="ECO:0000313" key="4">
    <source>
        <dbReference type="EMBL" id="PRQ68027.1"/>
    </source>
</evidence>
<keyword evidence="2" id="KW-1133">Transmembrane helix</keyword>
<dbReference type="Pfam" id="PF00486">
    <property type="entry name" value="Trans_reg_C"/>
    <property type="match status" value="1"/>
</dbReference>
<reference evidence="4 5" key="1">
    <citation type="submission" date="2018-03" db="EMBL/GenBank/DDBJ databases">
        <title>Genetic Diversity and Phenotypic Plasticity of AHL Mediated Quorum Sensing in Environmental Strains of Vibrio mediterranei.</title>
        <authorList>
            <person name="Lantoine F."/>
            <person name="Vouve F."/>
        </authorList>
    </citation>
    <scope>NUCLEOTIDE SEQUENCE [LARGE SCALE GENOMIC DNA]</scope>
    <source>
        <strain evidence="4 5">17LN0615E</strain>
    </source>
</reference>
<evidence type="ECO:0000313" key="5">
    <source>
        <dbReference type="Proteomes" id="UP000238163"/>
    </source>
</evidence>
<dbReference type="SUPFAM" id="SSF46894">
    <property type="entry name" value="C-terminal effector domain of the bipartite response regulators"/>
    <property type="match status" value="1"/>
</dbReference>
<gene>
    <name evidence="4" type="ORF">COR51_10320</name>
</gene>
<organism evidence="4 5">
    <name type="scientific">Vibrio mediterranei</name>
    <dbReference type="NCBI Taxonomy" id="689"/>
    <lineage>
        <taxon>Bacteria</taxon>
        <taxon>Pseudomonadati</taxon>
        <taxon>Pseudomonadota</taxon>
        <taxon>Gammaproteobacteria</taxon>
        <taxon>Vibrionales</taxon>
        <taxon>Vibrionaceae</taxon>
        <taxon>Vibrio</taxon>
    </lineage>
</organism>
<protein>
    <recommendedName>
        <fullName evidence="3">OmpR/PhoB-type domain-containing protein</fullName>
    </recommendedName>
</protein>
<keyword evidence="2" id="KW-0812">Transmembrane</keyword>
<comment type="caution">
    <text evidence="4">The sequence shown here is derived from an EMBL/GenBank/DDBJ whole genome shotgun (WGS) entry which is preliminary data.</text>
</comment>
<accession>A0ABX5DGR7</accession>
<keyword evidence="5" id="KW-1185">Reference proteome</keyword>
<dbReference type="InterPro" id="IPR036388">
    <property type="entry name" value="WH-like_DNA-bd_sf"/>
</dbReference>